<sequence>MSNIAYWLNFRIEDNDVARKPNQKRRYEDLVEIVEEYALTWWRQSPSLYIFDTNVDIEHMAPLFKKCINPECDFFILGQLGKDVVKIYGKYNDKDIFKVMPYMEEL</sequence>
<reference evidence="1 2" key="2">
    <citation type="journal article" date="2010" name="J. Bacteriol.">
        <title>Complete genome sequence of Beijerinckia indica subsp. indica.</title>
        <authorList>
            <person name="Tamas I."/>
            <person name="Dedysh S.N."/>
            <person name="Liesack W."/>
            <person name="Stott M.B."/>
            <person name="Alam M."/>
            <person name="Murrell J.C."/>
            <person name="Dunfield P.F."/>
        </authorList>
    </citation>
    <scope>NUCLEOTIDE SEQUENCE [LARGE SCALE GENOMIC DNA]</scope>
    <source>
        <strain evidence="2">ATCC 9039 / DSM 1715 / NCIMB 8712</strain>
    </source>
</reference>
<proteinExistence type="predicted"/>
<reference evidence="2" key="1">
    <citation type="submission" date="2008-03" db="EMBL/GenBank/DDBJ databases">
        <title>Complete sequence of chromosome of Beijerinckia indica subsp. indica ATCC 9039.</title>
        <authorList>
            <consortium name="US DOE Joint Genome Institute"/>
            <person name="Copeland A."/>
            <person name="Lucas S."/>
            <person name="Lapidus A."/>
            <person name="Glavina del Rio T."/>
            <person name="Dalin E."/>
            <person name="Tice H."/>
            <person name="Bruce D."/>
            <person name="Goodwin L."/>
            <person name="Pitluck S."/>
            <person name="LaButti K."/>
            <person name="Schmutz J."/>
            <person name="Larimer F."/>
            <person name="Land M."/>
            <person name="Hauser L."/>
            <person name="Kyrpides N."/>
            <person name="Mikhailova N."/>
            <person name="Dunfield P.F."/>
            <person name="Dedysh S.N."/>
            <person name="Liesack W."/>
            <person name="Saw J.H."/>
            <person name="Alam M."/>
            <person name="Chen Y."/>
            <person name="Murrell J.C."/>
            <person name="Richardson P."/>
        </authorList>
    </citation>
    <scope>NUCLEOTIDE SEQUENCE [LARGE SCALE GENOMIC DNA]</scope>
    <source>
        <strain evidence="2">ATCC 9039 / DSM 1715 / NCIMB 8712</strain>
    </source>
</reference>
<organism evidence="1 2">
    <name type="scientific">Beijerinckia indica subsp. indica (strain ATCC 9039 / DSM 1715 / NCIMB 8712)</name>
    <dbReference type="NCBI Taxonomy" id="395963"/>
    <lineage>
        <taxon>Bacteria</taxon>
        <taxon>Pseudomonadati</taxon>
        <taxon>Pseudomonadota</taxon>
        <taxon>Alphaproteobacteria</taxon>
        <taxon>Hyphomicrobiales</taxon>
        <taxon>Beijerinckiaceae</taxon>
        <taxon>Beijerinckia</taxon>
    </lineage>
</organism>
<gene>
    <name evidence="1" type="ordered locus">Bind_1023</name>
</gene>
<evidence type="ECO:0000313" key="1">
    <source>
        <dbReference type="EMBL" id="ACB94666.1"/>
    </source>
</evidence>
<keyword evidence="2" id="KW-1185">Reference proteome</keyword>
<dbReference type="EMBL" id="CP001016">
    <property type="protein sequence ID" value="ACB94666.1"/>
    <property type="molecule type" value="Genomic_DNA"/>
</dbReference>
<dbReference type="HOGENOM" id="CLU_2217875_0_0_5"/>
<dbReference type="OrthoDB" id="8446334at2"/>
<name>B2II83_BEII9</name>
<dbReference type="AlphaFoldDB" id="B2II83"/>
<dbReference type="Proteomes" id="UP000001695">
    <property type="component" value="Chromosome"/>
</dbReference>
<evidence type="ECO:0000313" key="2">
    <source>
        <dbReference type="Proteomes" id="UP000001695"/>
    </source>
</evidence>
<protein>
    <submittedName>
        <fullName evidence="1">Uncharacterized protein</fullName>
    </submittedName>
</protein>
<dbReference type="KEGG" id="bid:Bind_1023"/>
<accession>B2II83</accession>